<evidence type="ECO:0000256" key="1">
    <source>
        <dbReference type="SAM" id="MobiDB-lite"/>
    </source>
</evidence>
<dbReference type="EMBL" id="CARXXK010001085">
    <property type="protein sequence ID" value="CAI6373071.1"/>
    <property type="molecule type" value="Genomic_DNA"/>
</dbReference>
<comment type="caution">
    <text evidence="2">The sequence shown here is derived from an EMBL/GenBank/DDBJ whole genome shotgun (WGS) entry which is preliminary data.</text>
</comment>
<sequence>MSIKKNKRSKAFNQRKKELRQRQPDSPTMRMYRQLTEEFRVRYESSIQKMVNKLLSNKEHDQPTVAPNSTSDTMVKTSAHLNFNSNKYFETDSPKNVLDITRPSRDSSASDDD</sequence>
<keyword evidence="3" id="KW-1185">Reference proteome</keyword>
<dbReference type="AlphaFoldDB" id="A0AAV0Y0R0"/>
<organism evidence="2 3">
    <name type="scientific">Macrosiphum euphorbiae</name>
    <name type="common">potato aphid</name>
    <dbReference type="NCBI Taxonomy" id="13131"/>
    <lineage>
        <taxon>Eukaryota</taxon>
        <taxon>Metazoa</taxon>
        <taxon>Ecdysozoa</taxon>
        <taxon>Arthropoda</taxon>
        <taxon>Hexapoda</taxon>
        <taxon>Insecta</taxon>
        <taxon>Pterygota</taxon>
        <taxon>Neoptera</taxon>
        <taxon>Paraneoptera</taxon>
        <taxon>Hemiptera</taxon>
        <taxon>Sternorrhyncha</taxon>
        <taxon>Aphidomorpha</taxon>
        <taxon>Aphidoidea</taxon>
        <taxon>Aphididae</taxon>
        <taxon>Macrosiphini</taxon>
        <taxon>Macrosiphum</taxon>
    </lineage>
</organism>
<gene>
    <name evidence="2" type="ORF">MEUPH1_LOCUS26868</name>
</gene>
<dbReference type="Proteomes" id="UP001160148">
    <property type="component" value="Unassembled WGS sequence"/>
</dbReference>
<feature type="region of interest" description="Disordered" evidence="1">
    <location>
        <begin position="86"/>
        <end position="113"/>
    </location>
</feature>
<feature type="region of interest" description="Disordered" evidence="1">
    <location>
        <begin position="1"/>
        <end position="31"/>
    </location>
</feature>
<reference evidence="2 3" key="1">
    <citation type="submission" date="2023-01" db="EMBL/GenBank/DDBJ databases">
        <authorList>
            <person name="Whitehead M."/>
        </authorList>
    </citation>
    <scope>NUCLEOTIDE SEQUENCE [LARGE SCALE GENOMIC DNA]</scope>
</reference>
<feature type="compositionally biased region" description="Basic residues" evidence="1">
    <location>
        <begin position="1"/>
        <end position="19"/>
    </location>
</feature>
<evidence type="ECO:0000313" key="2">
    <source>
        <dbReference type="EMBL" id="CAI6373071.1"/>
    </source>
</evidence>
<accession>A0AAV0Y0R0</accession>
<evidence type="ECO:0000313" key="3">
    <source>
        <dbReference type="Proteomes" id="UP001160148"/>
    </source>
</evidence>
<name>A0AAV0Y0R0_9HEMI</name>
<protein>
    <submittedName>
        <fullName evidence="2">Uncharacterized protein</fullName>
    </submittedName>
</protein>
<proteinExistence type="predicted"/>